<feature type="region of interest" description="Disordered" evidence="8">
    <location>
        <begin position="404"/>
        <end position="481"/>
    </location>
</feature>
<evidence type="ECO:0000256" key="7">
    <source>
        <dbReference type="PROSITE-ProRule" id="PRU10141"/>
    </source>
</evidence>
<dbReference type="PANTHER" id="PTHR24351">
    <property type="entry name" value="RIBOSOMAL PROTEIN S6 KINASE"/>
    <property type="match status" value="1"/>
</dbReference>
<keyword evidence="3" id="KW-0808">Transferase</keyword>
<evidence type="ECO:0000313" key="11">
    <source>
        <dbReference type="EMBL" id="OLY80522.1"/>
    </source>
</evidence>
<evidence type="ECO:0000256" key="3">
    <source>
        <dbReference type="ARBA" id="ARBA00022679"/>
    </source>
</evidence>
<evidence type="ECO:0000313" key="12">
    <source>
        <dbReference type="Proteomes" id="UP000187455"/>
    </source>
</evidence>
<comment type="caution">
    <text evidence="11">The sequence shown here is derived from an EMBL/GenBank/DDBJ whole genome shotgun (WGS) entry which is preliminary data.</text>
</comment>
<dbReference type="OrthoDB" id="63267at2759"/>
<dbReference type="InterPro" id="IPR008271">
    <property type="entry name" value="Ser/Thr_kinase_AS"/>
</dbReference>
<dbReference type="Gene3D" id="3.30.200.20">
    <property type="entry name" value="Phosphorylase Kinase, domain 1"/>
    <property type="match status" value="1"/>
</dbReference>
<dbReference type="SMART" id="SM00133">
    <property type="entry name" value="S_TK_X"/>
    <property type="match status" value="1"/>
</dbReference>
<feature type="compositionally biased region" description="Polar residues" evidence="8">
    <location>
        <begin position="423"/>
        <end position="432"/>
    </location>
</feature>
<evidence type="ECO:0000256" key="4">
    <source>
        <dbReference type="ARBA" id="ARBA00022741"/>
    </source>
</evidence>
<dbReference type="STRING" id="133383.A0A1R0GUE0"/>
<dbReference type="SMART" id="SM00220">
    <property type="entry name" value="S_TKc"/>
    <property type="match status" value="1"/>
</dbReference>
<dbReference type="Gene3D" id="1.10.510.10">
    <property type="entry name" value="Transferase(Phosphotransferase) domain 1"/>
    <property type="match status" value="1"/>
</dbReference>
<keyword evidence="5 11" id="KW-0418">Kinase</keyword>
<dbReference type="PROSITE" id="PS50011">
    <property type="entry name" value="PROTEIN_KINASE_DOM"/>
    <property type="match status" value="1"/>
</dbReference>
<dbReference type="GO" id="GO:0005524">
    <property type="term" value="F:ATP binding"/>
    <property type="evidence" value="ECO:0007669"/>
    <property type="project" value="UniProtKB-UniRule"/>
</dbReference>
<name>A0A1R0GUE0_9FUNG</name>
<evidence type="ECO:0000259" key="9">
    <source>
        <dbReference type="PROSITE" id="PS50011"/>
    </source>
</evidence>
<reference evidence="11 12" key="1">
    <citation type="journal article" date="2016" name="Mol. Biol. Evol.">
        <title>Genome-Wide Survey of Gut Fungi (Harpellales) Reveals the First Horizontally Transferred Ubiquitin Gene from a Mosquito Host.</title>
        <authorList>
            <person name="Wang Y."/>
            <person name="White M.M."/>
            <person name="Kvist S."/>
            <person name="Moncalvo J.M."/>
        </authorList>
    </citation>
    <scope>NUCLEOTIDE SEQUENCE [LARGE SCALE GENOMIC DNA]</scope>
    <source>
        <strain evidence="11 12">ALG-7-W6</strain>
    </source>
</reference>
<feature type="compositionally biased region" description="Polar residues" evidence="8">
    <location>
        <begin position="443"/>
        <end position="481"/>
    </location>
</feature>
<dbReference type="Proteomes" id="UP000187455">
    <property type="component" value="Unassembled WGS sequence"/>
</dbReference>
<evidence type="ECO:0000256" key="5">
    <source>
        <dbReference type="ARBA" id="ARBA00022777"/>
    </source>
</evidence>
<dbReference type="PROSITE" id="PS51285">
    <property type="entry name" value="AGC_KINASE_CTER"/>
    <property type="match status" value="1"/>
</dbReference>
<gene>
    <name evidence="11" type="ORF">AYI68_g5381</name>
</gene>
<keyword evidence="12" id="KW-1185">Reference proteome</keyword>
<keyword evidence="6 7" id="KW-0067">ATP-binding</keyword>
<keyword evidence="4 7" id="KW-0547">Nucleotide-binding</keyword>
<dbReference type="CDD" id="cd05123">
    <property type="entry name" value="STKc_AGC"/>
    <property type="match status" value="1"/>
</dbReference>
<dbReference type="AlphaFoldDB" id="A0A1R0GUE0"/>
<evidence type="ECO:0000259" key="10">
    <source>
        <dbReference type="PROSITE" id="PS51285"/>
    </source>
</evidence>
<dbReference type="InterPro" id="IPR017441">
    <property type="entry name" value="Protein_kinase_ATP_BS"/>
</dbReference>
<dbReference type="SUPFAM" id="SSF56112">
    <property type="entry name" value="Protein kinase-like (PK-like)"/>
    <property type="match status" value="1"/>
</dbReference>
<dbReference type="PROSITE" id="PS00107">
    <property type="entry name" value="PROTEIN_KINASE_ATP"/>
    <property type="match status" value="1"/>
</dbReference>
<dbReference type="InterPro" id="IPR011009">
    <property type="entry name" value="Kinase-like_dom_sf"/>
</dbReference>
<feature type="compositionally biased region" description="Polar residues" evidence="8">
    <location>
        <begin position="404"/>
        <end position="416"/>
    </location>
</feature>
<dbReference type="Pfam" id="PF00069">
    <property type="entry name" value="Pkinase"/>
    <property type="match status" value="1"/>
</dbReference>
<dbReference type="InterPro" id="IPR000719">
    <property type="entry name" value="Prot_kinase_dom"/>
</dbReference>
<evidence type="ECO:0000256" key="8">
    <source>
        <dbReference type="SAM" id="MobiDB-lite"/>
    </source>
</evidence>
<keyword evidence="1" id="KW-0723">Serine/threonine-protein kinase</keyword>
<dbReference type="FunFam" id="1.10.510.10:FF:000008">
    <property type="entry name" value="Non-specific serine/threonine protein kinase"/>
    <property type="match status" value="1"/>
</dbReference>
<dbReference type="InterPro" id="IPR000961">
    <property type="entry name" value="AGC-kinase_C"/>
</dbReference>
<evidence type="ECO:0000256" key="6">
    <source>
        <dbReference type="ARBA" id="ARBA00022840"/>
    </source>
</evidence>
<protein>
    <submittedName>
        <fullName evidence="11">RAC-beta serine/threonine-protein kinase A</fullName>
    </submittedName>
</protein>
<dbReference type="GO" id="GO:0004674">
    <property type="term" value="F:protein serine/threonine kinase activity"/>
    <property type="evidence" value="ECO:0007669"/>
    <property type="project" value="UniProtKB-KW"/>
</dbReference>
<sequence>MDSLKFKSCVSNAEINNNQQVDLELFDNDDSENKINTKIQTLDADCDELASSIQKMDLSPKVSLDNFQVMKLIGTGGYGKVYLVKNKKTKRHYAMKALHKANILLHERQINFAKTERLILELVKHPFIVSLYYAFQSKSRLYLIMDYVNGEELFFHMSKERIFSEHQASFYSAEIVMALSHLHSLGIIYRDLKPENILLSSDGHLKLTDFGLSKLQLKLNSDDFDHEDSSHTFKTNTFCGTPSYMAPEIFDLLKPYECSVDWWSLGILIYEMLIGKVPFTGKSHKQVYESILKKKLFFPKYISSDSSSLIRKLLKKSPEQRLGFGKQGLDNIKKQKFFSGINWKVLASNHTSIVPPIIPNVSSEDDFSNFDLSFTAQPISLFSNSNPLQKIQNVATFTENCVKQAPASQNSPSGTKITDESTIKNNRNNGGTITPAPVPIPIKSNQNSKKTNDQTTPFPHSPSNNLYSTSPNFFPSSQKSTNSLAKSSDNVFFGFSFVASSHIH</sequence>
<dbReference type="FunFam" id="3.30.200.20:FF:000042">
    <property type="entry name" value="Aurora kinase A"/>
    <property type="match status" value="1"/>
</dbReference>
<keyword evidence="2" id="KW-0597">Phosphoprotein</keyword>
<feature type="domain" description="Protein kinase" evidence="9">
    <location>
        <begin position="67"/>
        <end position="338"/>
    </location>
</feature>
<organism evidence="11 12">
    <name type="scientific">Smittium mucronatum</name>
    <dbReference type="NCBI Taxonomy" id="133383"/>
    <lineage>
        <taxon>Eukaryota</taxon>
        <taxon>Fungi</taxon>
        <taxon>Fungi incertae sedis</taxon>
        <taxon>Zoopagomycota</taxon>
        <taxon>Kickxellomycotina</taxon>
        <taxon>Harpellomycetes</taxon>
        <taxon>Harpellales</taxon>
        <taxon>Legeriomycetaceae</taxon>
        <taxon>Smittium</taxon>
    </lineage>
</organism>
<accession>A0A1R0GUE0</accession>
<dbReference type="PROSITE" id="PS00108">
    <property type="entry name" value="PROTEIN_KINASE_ST"/>
    <property type="match status" value="1"/>
</dbReference>
<dbReference type="InterPro" id="IPR045270">
    <property type="entry name" value="STKc_AGC"/>
</dbReference>
<dbReference type="EMBL" id="LSSL01003405">
    <property type="protein sequence ID" value="OLY80522.1"/>
    <property type="molecule type" value="Genomic_DNA"/>
</dbReference>
<proteinExistence type="predicted"/>
<evidence type="ECO:0000256" key="1">
    <source>
        <dbReference type="ARBA" id="ARBA00022527"/>
    </source>
</evidence>
<evidence type="ECO:0000256" key="2">
    <source>
        <dbReference type="ARBA" id="ARBA00022553"/>
    </source>
</evidence>
<feature type="domain" description="AGC-kinase C-terminal" evidence="10">
    <location>
        <begin position="339"/>
        <end position="504"/>
    </location>
</feature>
<feature type="binding site" evidence="7">
    <location>
        <position position="96"/>
    </location>
    <ligand>
        <name>ATP</name>
        <dbReference type="ChEBI" id="CHEBI:30616"/>
    </ligand>
</feature>